<evidence type="ECO:0000313" key="1">
    <source>
        <dbReference type="EMBL" id="MFC6765063.1"/>
    </source>
</evidence>
<dbReference type="Proteomes" id="UP001596383">
    <property type="component" value="Unassembled WGS sequence"/>
</dbReference>
<accession>A0ABD5SNH8</accession>
<protein>
    <submittedName>
        <fullName evidence="1">Uncharacterized protein</fullName>
    </submittedName>
</protein>
<dbReference type="AlphaFoldDB" id="A0ABD5SNH8"/>
<keyword evidence="2" id="KW-1185">Reference proteome</keyword>
<dbReference type="RefSeq" id="WP_273738110.1">
    <property type="nucleotide sequence ID" value="NZ_JAQIVI010000123.1"/>
</dbReference>
<gene>
    <name evidence="1" type="ORF">ACFQE6_08585</name>
</gene>
<comment type="caution">
    <text evidence="1">The sequence shown here is derived from an EMBL/GenBank/DDBJ whole genome shotgun (WGS) entry which is preliminary data.</text>
</comment>
<proteinExistence type="predicted"/>
<organism evidence="1 2">
    <name type="scientific">Natrinema soli</name>
    <dbReference type="NCBI Taxonomy" id="1930624"/>
    <lineage>
        <taxon>Archaea</taxon>
        <taxon>Methanobacteriati</taxon>
        <taxon>Methanobacteriota</taxon>
        <taxon>Stenosarchaea group</taxon>
        <taxon>Halobacteria</taxon>
        <taxon>Halobacteriales</taxon>
        <taxon>Natrialbaceae</taxon>
        <taxon>Natrinema</taxon>
    </lineage>
</organism>
<name>A0ABD5SNH8_9EURY</name>
<reference evidence="1 2" key="1">
    <citation type="journal article" date="2019" name="Int. J. Syst. Evol. Microbiol.">
        <title>The Global Catalogue of Microorganisms (GCM) 10K type strain sequencing project: providing services to taxonomists for standard genome sequencing and annotation.</title>
        <authorList>
            <consortium name="The Broad Institute Genomics Platform"/>
            <consortium name="The Broad Institute Genome Sequencing Center for Infectious Disease"/>
            <person name="Wu L."/>
            <person name="Ma J."/>
        </authorList>
    </citation>
    <scope>NUCLEOTIDE SEQUENCE [LARGE SCALE GENOMIC DNA]</scope>
    <source>
        <strain evidence="1 2">LMG 29247</strain>
    </source>
</reference>
<dbReference type="EMBL" id="JBHSWV010000123">
    <property type="protein sequence ID" value="MFC6765063.1"/>
    <property type="molecule type" value="Genomic_DNA"/>
</dbReference>
<evidence type="ECO:0000313" key="2">
    <source>
        <dbReference type="Proteomes" id="UP001596383"/>
    </source>
</evidence>
<sequence length="57" mass="5983">MDLRNPAVRWGIGLSSGAMVAAIGLLVLEGTTQLLVFGIAVFDTISTPLILKQAVED</sequence>